<accession>A0A974BX75</accession>
<protein>
    <submittedName>
        <fullName evidence="2">Uncharacterized protein</fullName>
    </submittedName>
</protein>
<name>A0A974BX75_XENLA</name>
<gene>
    <name evidence="2" type="ORF">XELAEV_18043442mg</name>
</gene>
<evidence type="ECO:0000256" key="1">
    <source>
        <dbReference type="SAM" id="Phobius"/>
    </source>
</evidence>
<keyword evidence="1" id="KW-0472">Membrane</keyword>
<proteinExistence type="predicted"/>
<reference evidence="3" key="1">
    <citation type="journal article" date="2016" name="Nature">
        <title>Genome evolution in the allotetraploid frog Xenopus laevis.</title>
        <authorList>
            <person name="Session A.M."/>
            <person name="Uno Y."/>
            <person name="Kwon T."/>
            <person name="Chapman J.A."/>
            <person name="Toyoda A."/>
            <person name="Takahashi S."/>
            <person name="Fukui A."/>
            <person name="Hikosaka A."/>
            <person name="Suzuki A."/>
            <person name="Kondo M."/>
            <person name="van Heeringen S.J."/>
            <person name="Quigley I."/>
            <person name="Heinz S."/>
            <person name="Ogino H."/>
            <person name="Ochi H."/>
            <person name="Hellsten U."/>
            <person name="Lyons J.B."/>
            <person name="Simakov O."/>
            <person name="Putnam N."/>
            <person name="Stites J."/>
            <person name="Kuroki Y."/>
            <person name="Tanaka T."/>
            <person name="Michiue T."/>
            <person name="Watanabe M."/>
            <person name="Bogdanovic O."/>
            <person name="Lister R."/>
            <person name="Georgiou G."/>
            <person name="Paranjpe S.S."/>
            <person name="van Kruijsbergen I."/>
            <person name="Shu S."/>
            <person name="Carlson J."/>
            <person name="Kinoshita T."/>
            <person name="Ohta Y."/>
            <person name="Mawaribuchi S."/>
            <person name="Jenkins J."/>
            <person name="Grimwood J."/>
            <person name="Schmutz J."/>
            <person name="Mitros T."/>
            <person name="Mozaffari S.V."/>
            <person name="Suzuki Y."/>
            <person name="Haramoto Y."/>
            <person name="Yamamoto T.S."/>
            <person name="Takagi C."/>
            <person name="Heald R."/>
            <person name="Miller K."/>
            <person name="Haudenschild C."/>
            <person name="Kitzman J."/>
            <person name="Nakayama T."/>
            <person name="Izutsu Y."/>
            <person name="Robert J."/>
            <person name="Fortriede J."/>
            <person name="Burns K."/>
            <person name="Lotay V."/>
            <person name="Karimi K."/>
            <person name="Yasuoka Y."/>
            <person name="Dichmann D.S."/>
            <person name="Flajnik M.F."/>
            <person name="Houston D.W."/>
            <person name="Shendure J."/>
            <person name="DuPasquier L."/>
            <person name="Vize P.D."/>
            <person name="Zorn A.M."/>
            <person name="Ito M."/>
            <person name="Marcotte E.M."/>
            <person name="Wallingford J.B."/>
            <person name="Ito Y."/>
            <person name="Asashima M."/>
            <person name="Ueno N."/>
            <person name="Matsuda Y."/>
            <person name="Veenstra G.J."/>
            <person name="Fujiyama A."/>
            <person name="Harland R.M."/>
            <person name="Taira M."/>
            <person name="Rokhsar D.S."/>
        </authorList>
    </citation>
    <scope>NUCLEOTIDE SEQUENCE [LARGE SCALE GENOMIC DNA]</scope>
    <source>
        <strain evidence="3">J</strain>
    </source>
</reference>
<dbReference type="AlphaFoldDB" id="A0A974BX75"/>
<keyword evidence="1" id="KW-1133">Transmembrane helix</keyword>
<keyword evidence="1" id="KW-0812">Transmembrane</keyword>
<feature type="transmembrane region" description="Helical" evidence="1">
    <location>
        <begin position="47"/>
        <end position="67"/>
    </location>
</feature>
<evidence type="ECO:0000313" key="3">
    <source>
        <dbReference type="Proteomes" id="UP000694892"/>
    </source>
</evidence>
<organism evidence="2 3">
    <name type="scientific">Xenopus laevis</name>
    <name type="common">African clawed frog</name>
    <dbReference type="NCBI Taxonomy" id="8355"/>
    <lineage>
        <taxon>Eukaryota</taxon>
        <taxon>Metazoa</taxon>
        <taxon>Chordata</taxon>
        <taxon>Craniata</taxon>
        <taxon>Vertebrata</taxon>
        <taxon>Euteleostomi</taxon>
        <taxon>Amphibia</taxon>
        <taxon>Batrachia</taxon>
        <taxon>Anura</taxon>
        <taxon>Pipoidea</taxon>
        <taxon>Pipidae</taxon>
        <taxon>Xenopodinae</taxon>
        <taxon>Xenopus</taxon>
        <taxon>Xenopus</taxon>
    </lineage>
</organism>
<sequence>MWAKTWHFEENIILFRIYKYILSPSLLPQDCWYRELKMQYLYFIENIPRGLAVSICAVIMPIVYPPYLKKVRNKYWKERERDIYTHIFIDILYQRAHLLSWFVYRGRRNVSEQHQLQILCTFSYWSWRKPVPFW</sequence>
<dbReference type="EMBL" id="CM004482">
    <property type="protein sequence ID" value="OCT62361.1"/>
    <property type="molecule type" value="Genomic_DNA"/>
</dbReference>
<dbReference type="Proteomes" id="UP000694892">
    <property type="component" value="Chromosome 9_10L"/>
</dbReference>
<evidence type="ECO:0000313" key="2">
    <source>
        <dbReference type="EMBL" id="OCT62361.1"/>
    </source>
</evidence>